<dbReference type="SUPFAM" id="SSF51206">
    <property type="entry name" value="cAMP-binding domain-like"/>
    <property type="match status" value="1"/>
</dbReference>
<keyword evidence="1" id="KW-0805">Transcription regulation</keyword>
<dbReference type="PRINTS" id="PR00034">
    <property type="entry name" value="HTHCRP"/>
</dbReference>
<dbReference type="InterPro" id="IPR036390">
    <property type="entry name" value="WH_DNA-bd_sf"/>
</dbReference>
<dbReference type="InterPro" id="IPR000595">
    <property type="entry name" value="cNMP-bd_dom"/>
</dbReference>
<dbReference type="Pfam" id="PF13545">
    <property type="entry name" value="HTH_Crp_2"/>
    <property type="match status" value="1"/>
</dbReference>
<evidence type="ECO:0000256" key="2">
    <source>
        <dbReference type="ARBA" id="ARBA00023125"/>
    </source>
</evidence>
<sequence>MQKYIPGKLSTFFSRYKTITYKKGETILRSDDKPQGVYYVKTGFVKLNTIFENGREHTLNIFKAGTYFPMMWAIGRIPNSYFFHAQTEVIIYRAPKASVLRFLKKNPDVLFELTRRILIGLDGILQNIEFILCGDSYHRVLGALFLSAKRFGEQKKEGEITIKIPLTHQDIANIAGISRETATLAIKRLRKKKIIIYKKRFIVIVSIKTIEKELSLDKKEGRVPIVA</sequence>
<dbReference type="GO" id="GO:0005829">
    <property type="term" value="C:cytosol"/>
    <property type="evidence" value="ECO:0007669"/>
    <property type="project" value="TreeGrafter"/>
</dbReference>
<dbReference type="AlphaFoldDB" id="A0A1F7Y0H3"/>
<dbReference type="GO" id="GO:0003677">
    <property type="term" value="F:DNA binding"/>
    <property type="evidence" value="ECO:0007669"/>
    <property type="project" value="UniProtKB-KW"/>
</dbReference>
<dbReference type="SMART" id="SM00100">
    <property type="entry name" value="cNMP"/>
    <property type="match status" value="1"/>
</dbReference>
<dbReference type="Pfam" id="PF00027">
    <property type="entry name" value="cNMP_binding"/>
    <property type="match status" value="1"/>
</dbReference>
<proteinExistence type="predicted"/>
<dbReference type="InterPro" id="IPR036388">
    <property type="entry name" value="WH-like_DNA-bd_sf"/>
</dbReference>
<evidence type="ECO:0000256" key="1">
    <source>
        <dbReference type="ARBA" id="ARBA00023015"/>
    </source>
</evidence>
<feature type="domain" description="HTH crp-type" evidence="5">
    <location>
        <begin position="134"/>
        <end position="208"/>
    </location>
</feature>
<keyword evidence="2" id="KW-0238">DNA-binding</keyword>
<organism evidence="6 7">
    <name type="scientific">Candidatus Woesebacteria bacterium RIFCSPHIGHO2_01_FULL_38_26b</name>
    <dbReference type="NCBI Taxonomy" id="1802491"/>
    <lineage>
        <taxon>Bacteria</taxon>
        <taxon>Candidatus Woeseibacteriota</taxon>
    </lineage>
</organism>
<comment type="caution">
    <text evidence="6">The sequence shown here is derived from an EMBL/GenBank/DDBJ whole genome shotgun (WGS) entry which is preliminary data.</text>
</comment>
<dbReference type="SMART" id="SM00419">
    <property type="entry name" value="HTH_CRP"/>
    <property type="match status" value="1"/>
</dbReference>
<evidence type="ECO:0000313" key="7">
    <source>
        <dbReference type="Proteomes" id="UP000176741"/>
    </source>
</evidence>
<name>A0A1F7Y0H3_9BACT</name>
<dbReference type="Gene3D" id="1.10.10.10">
    <property type="entry name" value="Winged helix-like DNA-binding domain superfamily/Winged helix DNA-binding domain"/>
    <property type="match status" value="1"/>
</dbReference>
<evidence type="ECO:0000259" key="4">
    <source>
        <dbReference type="PROSITE" id="PS50042"/>
    </source>
</evidence>
<dbReference type="Gene3D" id="2.60.120.10">
    <property type="entry name" value="Jelly Rolls"/>
    <property type="match status" value="1"/>
</dbReference>
<keyword evidence="3" id="KW-0804">Transcription</keyword>
<evidence type="ECO:0000259" key="5">
    <source>
        <dbReference type="PROSITE" id="PS51063"/>
    </source>
</evidence>
<dbReference type="InterPro" id="IPR012318">
    <property type="entry name" value="HTH_CRP"/>
</dbReference>
<dbReference type="EMBL" id="MGGD01000047">
    <property type="protein sequence ID" value="OGM20015.1"/>
    <property type="molecule type" value="Genomic_DNA"/>
</dbReference>
<dbReference type="PANTHER" id="PTHR24567:SF26">
    <property type="entry name" value="REGULATORY PROTEIN YEIL"/>
    <property type="match status" value="1"/>
</dbReference>
<dbReference type="Proteomes" id="UP000176741">
    <property type="component" value="Unassembled WGS sequence"/>
</dbReference>
<dbReference type="InterPro" id="IPR014710">
    <property type="entry name" value="RmlC-like_jellyroll"/>
</dbReference>
<evidence type="ECO:0000256" key="3">
    <source>
        <dbReference type="ARBA" id="ARBA00023163"/>
    </source>
</evidence>
<dbReference type="PROSITE" id="PS50042">
    <property type="entry name" value="CNMP_BINDING_3"/>
    <property type="match status" value="1"/>
</dbReference>
<dbReference type="SUPFAM" id="SSF46785">
    <property type="entry name" value="Winged helix' DNA-binding domain"/>
    <property type="match status" value="1"/>
</dbReference>
<protein>
    <recommendedName>
        <fullName evidence="8">HTH crp-type domain-containing protein</fullName>
    </recommendedName>
</protein>
<evidence type="ECO:0000313" key="6">
    <source>
        <dbReference type="EMBL" id="OGM20015.1"/>
    </source>
</evidence>
<dbReference type="PROSITE" id="PS51063">
    <property type="entry name" value="HTH_CRP_2"/>
    <property type="match status" value="1"/>
</dbReference>
<dbReference type="InterPro" id="IPR018490">
    <property type="entry name" value="cNMP-bd_dom_sf"/>
</dbReference>
<gene>
    <name evidence="6" type="ORF">A2771_00400</name>
</gene>
<dbReference type="GO" id="GO:0003700">
    <property type="term" value="F:DNA-binding transcription factor activity"/>
    <property type="evidence" value="ECO:0007669"/>
    <property type="project" value="TreeGrafter"/>
</dbReference>
<reference evidence="6 7" key="1">
    <citation type="journal article" date="2016" name="Nat. Commun.">
        <title>Thousands of microbial genomes shed light on interconnected biogeochemical processes in an aquifer system.</title>
        <authorList>
            <person name="Anantharaman K."/>
            <person name="Brown C.T."/>
            <person name="Hug L.A."/>
            <person name="Sharon I."/>
            <person name="Castelle C.J."/>
            <person name="Probst A.J."/>
            <person name="Thomas B.C."/>
            <person name="Singh A."/>
            <person name="Wilkins M.J."/>
            <person name="Karaoz U."/>
            <person name="Brodie E.L."/>
            <person name="Williams K.H."/>
            <person name="Hubbard S.S."/>
            <person name="Banfield J.F."/>
        </authorList>
    </citation>
    <scope>NUCLEOTIDE SEQUENCE [LARGE SCALE GENOMIC DNA]</scope>
</reference>
<accession>A0A1F7Y0H3</accession>
<dbReference type="InterPro" id="IPR050397">
    <property type="entry name" value="Env_Response_Regulators"/>
</dbReference>
<dbReference type="PANTHER" id="PTHR24567">
    <property type="entry name" value="CRP FAMILY TRANSCRIPTIONAL REGULATORY PROTEIN"/>
    <property type="match status" value="1"/>
</dbReference>
<dbReference type="CDD" id="cd00038">
    <property type="entry name" value="CAP_ED"/>
    <property type="match status" value="1"/>
</dbReference>
<evidence type="ECO:0008006" key="8">
    <source>
        <dbReference type="Google" id="ProtNLM"/>
    </source>
</evidence>
<feature type="domain" description="Cyclic nucleotide-binding" evidence="4">
    <location>
        <begin position="1"/>
        <end position="109"/>
    </location>
</feature>